<evidence type="ECO:0000256" key="1">
    <source>
        <dbReference type="ARBA" id="ARBA00004123"/>
    </source>
</evidence>
<evidence type="ECO:0000313" key="8">
    <source>
        <dbReference type="EMBL" id="QCD83870.1"/>
    </source>
</evidence>
<dbReference type="GO" id="GO:0003677">
    <property type="term" value="F:DNA binding"/>
    <property type="evidence" value="ECO:0007669"/>
    <property type="project" value="UniProtKB-UniRule"/>
</dbReference>
<feature type="compositionally biased region" description="Basic residues" evidence="6">
    <location>
        <begin position="302"/>
        <end position="322"/>
    </location>
</feature>
<dbReference type="InterPro" id="IPR009071">
    <property type="entry name" value="HMG_box_dom"/>
</dbReference>
<accession>A0A4D6L5X0</accession>
<evidence type="ECO:0000256" key="6">
    <source>
        <dbReference type="SAM" id="MobiDB-lite"/>
    </source>
</evidence>
<dbReference type="SUPFAM" id="SSF47095">
    <property type="entry name" value="HMG-box"/>
    <property type="match status" value="1"/>
</dbReference>
<feature type="region of interest" description="Disordered" evidence="6">
    <location>
        <begin position="1"/>
        <end position="62"/>
    </location>
</feature>
<dbReference type="InterPro" id="IPR031061">
    <property type="entry name" value="HMGB_plant"/>
</dbReference>
<proteinExistence type="inferred from homology"/>
<dbReference type="PANTHER" id="PTHR46261">
    <property type="entry name" value="HIGH MOBILITY GROUP B PROTEIN 4-RELATED"/>
    <property type="match status" value="1"/>
</dbReference>
<keyword evidence="9" id="KW-1185">Reference proteome</keyword>
<evidence type="ECO:0000256" key="2">
    <source>
        <dbReference type="ARBA" id="ARBA00008774"/>
    </source>
</evidence>
<feature type="domain" description="HMG box" evidence="7">
    <location>
        <begin position="62"/>
        <end position="131"/>
    </location>
</feature>
<keyword evidence="4 5" id="KW-0539">Nucleus</keyword>
<dbReference type="EMBL" id="CP039346">
    <property type="protein sequence ID" value="QCD83870.1"/>
    <property type="molecule type" value="Genomic_DNA"/>
</dbReference>
<reference evidence="8 9" key="1">
    <citation type="submission" date="2019-04" db="EMBL/GenBank/DDBJ databases">
        <title>An improved genome assembly and genetic linkage map for asparagus bean, Vigna unguiculata ssp. sesquipedialis.</title>
        <authorList>
            <person name="Xia Q."/>
            <person name="Zhang R."/>
            <person name="Dong Y."/>
        </authorList>
    </citation>
    <scope>NUCLEOTIDE SEQUENCE [LARGE SCALE GENOMIC DNA]</scope>
    <source>
        <tissue evidence="8">Leaf</tissue>
    </source>
</reference>
<keyword evidence="3 5" id="KW-0238">DNA-binding</keyword>
<gene>
    <name evidence="8" type="ORF">DEO72_LG2g4218</name>
</gene>
<sequence length="322" mass="35549">MAKKAKGSHSTSSASASSASGKLVLRIKSNEGIKRSVRQTNSRKKPKAKLKKNRRKFDAMKPKKPPTAFFYFLEDFRKEFQEKNPDVKSMRDIGKACGEKWKTMTYEEKVQYYDVATDKRAEFDRAMAEYNKKIGECELDKVREAEPQPVEPELVEAQPIEPQPVEAEPLQPEPNGEDTVGLDNLGTTEGLVKGGDKVAHVESWSDFGPDGSTDESSSQPPSQQSTPTPQACTQSFQAPSQQLTHASSQPHSQVAQPSTPTSQPHSKPSHQGIAYGASTQSSVQTTVAPRASAQYSQQGTRGHGRVMMRPKLNARRGHIWKP</sequence>
<dbReference type="GO" id="GO:0005634">
    <property type="term" value="C:nucleus"/>
    <property type="evidence" value="ECO:0007669"/>
    <property type="project" value="UniProtKB-SubCell"/>
</dbReference>
<protein>
    <submittedName>
        <fullName evidence="8">High mobility group protein B1</fullName>
    </submittedName>
</protein>
<evidence type="ECO:0000256" key="5">
    <source>
        <dbReference type="PROSITE-ProRule" id="PRU00267"/>
    </source>
</evidence>
<feature type="compositionally biased region" description="Polar residues" evidence="6">
    <location>
        <begin position="236"/>
        <end position="266"/>
    </location>
</feature>
<dbReference type="PROSITE" id="PS50118">
    <property type="entry name" value="HMG_BOX_2"/>
    <property type="match status" value="1"/>
</dbReference>
<dbReference type="GO" id="GO:0030527">
    <property type="term" value="F:structural constituent of chromatin"/>
    <property type="evidence" value="ECO:0007669"/>
    <property type="project" value="UniProtKB-ARBA"/>
</dbReference>
<dbReference type="GO" id="GO:0003682">
    <property type="term" value="F:chromatin binding"/>
    <property type="evidence" value="ECO:0007669"/>
    <property type="project" value="UniProtKB-ARBA"/>
</dbReference>
<dbReference type="AlphaFoldDB" id="A0A4D6L5X0"/>
<organism evidence="8 9">
    <name type="scientific">Vigna unguiculata</name>
    <name type="common">Cowpea</name>
    <dbReference type="NCBI Taxonomy" id="3917"/>
    <lineage>
        <taxon>Eukaryota</taxon>
        <taxon>Viridiplantae</taxon>
        <taxon>Streptophyta</taxon>
        <taxon>Embryophyta</taxon>
        <taxon>Tracheophyta</taxon>
        <taxon>Spermatophyta</taxon>
        <taxon>Magnoliopsida</taxon>
        <taxon>eudicotyledons</taxon>
        <taxon>Gunneridae</taxon>
        <taxon>Pentapetalae</taxon>
        <taxon>rosids</taxon>
        <taxon>fabids</taxon>
        <taxon>Fabales</taxon>
        <taxon>Fabaceae</taxon>
        <taxon>Papilionoideae</taxon>
        <taxon>50 kb inversion clade</taxon>
        <taxon>NPAAA clade</taxon>
        <taxon>indigoferoid/millettioid clade</taxon>
        <taxon>Phaseoleae</taxon>
        <taxon>Vigna</taxon>
    </lineage>
</organism>
<evidence type="ECO:0000256" key="3">
    <source>
        <dbReference type="ARBA" id="ARBA00023125"/>
    </source>
</evidence>
<evidence type="ECO:0000313" key="9">
    <source>
        <dbReference type="Proteomes" id="UP000501690"/>
    </source>
</evidence>
<evidence type="ECO:0000256" key="4">
    <source>
        <dbReference type="ARBA" id="ARBA00023242"/>
    </source>
</evidence>
<feature type="DNA-binding region" description="HMG box" evidence="5">
    <location>
        <begin position="62"/>
        <end position="131"/>
    </location>
</feature>
<feature type="compositionally biased region" description="Low complexity" evidence="6">
    <location>
        <begin position="8"/>
        <end position="22"/>
    </location>
</feature>
<feature type="compositionally biased region" description="Basic residues" evidence="6">
    <location>
        <begin position="35"/>
        <end position="55"/>
    </location>
</feature>
<dbReference type="Pfam" id="PF00505">
    <property type="entry name" value="HMG_box"/>
    <property type="match status" value="1"/>
</dbReference>
<dbReference type="Gene3D" id="1.10.30.10">
    <property type="entry name" value="High mobility group box domain"/>
    <property type="match status" value="1"/>
</dbReference>
<dbReference type="Proteomes" id="UP000501690">
    <property type="component" value="Linkage Group LG2"/>
</dbReference>
<feature type="compositionally biased region" description="Polar residues" evidence="6">
    <location>
        <begin position="277"/>
        <end position="300"/>
    </location>
</feature>
<evidence type="ECO:0000259" key="7">
    <source>
        <dbReference type="PROSITE" id="PS50118"/>
    </source>
</evidence>
<name>A0A4D6L5X0_VIGUN</name>
<dbReference type="CDD" id="cd22005">
    <property type="entry name" value="HMG-box_AtHMGB1-like"/>
    <property type="match status" value="1"/>
</dbReference>
<dbReference type="SMART" id="SM00398">
    <property type="entry name" value="HMG"/>
    <property type="match status" value="1"/>
</dbReference>
<feature type="compositionally biased region" description="Low complexity" evidence="6">
    <location>
        <begin position="214"/>
        <end position="235"/>
    </location>
</feature>
<dbReference type="InterPro" id="IPR036910">
    <property type="entry name" value="HMG_box_dom_sf"/>
</dbReference>
<feature type="region of interest" description="Disordered" evidence="6">
    <location>
        <begin position="142"/>
        <end position="322"/>
    </location>
</feature>
<comment type="subcellular location">
    <subcellularLocation>
        <location evidence="1">Nucleus</location>
    </subcellularLocation>
</comment>
<dbReference type="GO" id="GO:0006325">
    <property type="term" value="P:chromatin organization"/>
    <property type="evidence" value="ECO:0007669"/>
    <property type="project" value="UniProtKB-ARBA"/>
</dbReference>
<dbReference type="GO" id="GO:0000785">
    <property type="term" value="C:chromatin"/>
    <property type="evidence" value="ECO:0007669"/>
    <property type="project" value="UniProtKB-ARBA"/>
</dbReference>
<dbReference type="PANTHER" id="PTHR46261:SF12">
    <property type="entry name" value="HIGH MOBILITY GROUP B PROTEIN 14"/>
    <property type="match status" value="1"/>
</dbReference>
<comment type="similarity">
    <text evidence="2">Belongs to the HMGB family.</text>
</comment>